<dbReference type="InterPro" id="IPR006342">
    <property type="entry name" value="FkbM_mtfrase"/>
</dbReference>
<evidence type="ECO:0000259" key="1">
    <source>
        <dbReference type="Pfam" id="PF05050"/>
    </source>
</evidence>
<dbReference type="GO" id="GO:0032259">
    <property type="term" value="P:methylation"/>
    <property type="evidence" value="ECO:0007669"/>
    <property type="project" value="UniProtKB-KW"/>
</dbReference>
<protein>
    <submittedName>
        <fullName evidence="2">FkbM family methyltransferase</fullName>
    </submittedName>
</protein>
<dbReference type="Gene3D" id="3.40.50.150">
    <property type="entry name" value="Vaccinia Virus protein VP39"/>
    <property type="match status" value="1"/>
</dbReference>
<keyword evidence="2" id="KW-0808">Transferase</keyword>
<dbReference type="AlphaFoldDB" id="A0AAE3XNC4"/>
<feature type="domain" description="Methyltransferase FkbM" evidence="1">
    <location>
        <begin position="64"/>
        <end position="230"/>
    </location>
</feature>
<accession>A0AAE3XNC4</accession>
<keyword evidence="2" id="KW-0489">Methyltransferase</keyword>
<dbReference type="EMBL" id="JAVDQD010000002">
    <property type="protein sequence ID" value="MDR6239054.1"/>
    <property type="molecule type" value="Genomic_DNA"/>
</dbReference>
<keyword evidence="3" id="KW-1185">Reference proteome</keyword>
<reference evidence="2" key="1">
    <citation type="submission" date="2023-07" db="EMBL/GenBank/DDBJ databases">
        <title>Genomic Encyclopedia of Type Strains, Phase IV (KMG-IV): sequencing the most valuable type-strain genomes for metagenomic binning, comparative biology and taxonomic classification.</title>
        <authorList>
            <person name="Goeker M."/>
        </authorList>
    </citation>
    <scope>NUCLEOTIDE SEQUENCE</scope>
    <source>
        <strain evidence="2">DSM 26174</strain>
    </source>
</reference>
<dbReference type="Proteomes" id="UP001185092">
    <property type="component" value="Unassembled WGS sequence"/>
</dbReference>
<dbReference type="RefSeq" id="WP_309938563.1">
    <property type="nucleotide sequence ID" value="NZ_AP025305.1"/>
</dbReference>
<organism evidence="2 3">
    <name type="scientific">Aureibacter tunicatorum</name>
    <dbReference type="NCBI Taxonomy" id="866807"/>
    <lineage>
        <taxon>Bacteria</taxon>
        <taxon>Pseudomonadati</taxon>
        <taxon>Bacteroidota</taxon>
        <taxon>Cytophagia</taxon>
        <taxon>Cytophagales</taxon>
        <taxon>Persicobacteraceae</taxon>
        <taxon>Aureibacter</taxon>
    </lineage>
</organism>
<dbReference type="InterPro" id="IPR029063">
    <property type="entry name" value="SAM-dependent_MTases_sf"/>
</dbReference>
<dbReference type="PANTHER" id="PTHR36973">
    <property type="entry name" value="SLL1456 PROTEIN-RELATED"/>
    <property type="match status" value="1"/>
</dbReference>
<dbReference type="InterPro" id="IPR053188">
    <property type="entry name" value="FkbM_Methyltransferase"/>
</dbReference>
<evidence type="ECO:0000313" key="2">
    <source>
        <dbReference type="EMBL" id="MDR6239054.1"/>
    </source>
</evidence>
<sequence length="265" mass="30745">MKDAFFAIYLRFFCKPIFARFHKALVIWGMKGLGILNYQNHFLTGERHFISKVLSRMSPKVIFDVGANEGKYIQMLQEYIDFDSLHAFEPHPDTFQRLKNQIKGDNISFHNMGMSDHKGMLTLFDIGDKEGTPKASLFKEVVANHSENSSRTVNEIDISLSTLDEYCDENGIEQIDFLKVDTEGHELSVLIGAKQMIDSGRINVIQFEFDQMNTVSKVFFKDFYELLENYDVYRLMPDSMLKIEKYHSITCEVFAFQNIVAIRKK</sequence>
<dbReference type="PANTHER" id="PTHR36973:SF4">
    <property type="entry name" value="NODULATION PROTEIN"/>
    <property type="match status" value="1"/>
</dbReference>
<comment type="caution">
    <text evidence="2">The sequence shown here is derived from an EMBL/GenBank/DDBJ whole genome shotgun (WGS) entry which is preliminary data.</text>
</comment>
<evidence type="ECO:0000313" key="3">
    <source>
        <dbReference type="Proteomes" id="UP001185092"/>
    </source>
</evidence>
<gene>
    <name evidence="2" type="ORF">HNQ88_002091</name>
</gene>
<proteinExistence type="predicted"/>
<name>A0AAE3XNC4_9BACT</name>
<dbReference type="Pfam" id="PF05050">
    <property type="entry name" value="Methyltransf_21"/>
    <property type="match status" value="1"/>
</dbReference>
<dbReference type="GO" id="GO:0008171">
    <property type="term" value="F:O-methyltransferase activity"/>
    <property type="evidence" value="ECO:0007669"/>
    <property type="project" value="TreeGrafter"/>
</dbReference>
<dbReference type="SUPFAM" id="SSF53335">
    <property type="entry name" value="S-adenosyl-L-methionine-dependent methyltransferases"/>
    <property type="match status" value="1"/>
</dbReference>
<dbReference type="NCBIfam" id="TIGR01444">
    <property type="entry name" value="fkbM_fam"/>
    <property type="match status" value="1"/>
</dbReference>